<dbReference type="InterPro" id="IPR002577">
    <property type="entry name" value="HTH_HxlR"/>
</dbReference>
<evidence type="ECO:0000313" key="6">
    <source>
        <dbReference type="Proteomes" id="UP000004382"/>
    </source>
</evidence>
<sequence length="141" mass="15691">MEGTACMSDANGLASKFDSWQRMRLDPAHCPVRDVLDHLGDKWTTLIVIALAGGPRRFGELNRSIPDISKRMLTQCLRNLERDGLITRHVFPTSPPSVEYRLADLGRSLLGPLQVLIEWAEANHQTVVDARLRFDGAAPST</sequence>
<dbReference type="PROSITE" id="PS51118">
    <property type="entry name" value="HTH_HXLR"/>
    <property type="match status" value="1"/>
</dbReference>
<dbReference type="GO" id="GO:0003677">
    <property type="term" value="F:DNA binding"/>
    <property type="evidence" value="ECO:0007669"/>
    <property type="project" value="UniProtKB-KW"/>
</dbReference>
<reference evidence="5 6" key="1">
    <citation type="submission" date="2011-09" db="EMBL/GenBank/DDBJ databases">
        <title>The draft genome of Methylobacterium extorquens DSM 13060.</title>
        <authorList>
            <consortium name="US DOE Joint Genome Institute (JGI-PGF)"/>
            <person name="Lucas S."/>
            <person name="Han J."/>
            <person name="Lapidus A."/>
            <person name="Cheng J.-F."/>
            <person name="Goodwin L."/>
            <person name="Pitluck S."/>
            <person name="Peters L."/>
            <person name="Land M.L."/>
            <person name="Hauser L."/>
            <person name="Koskimaki J."/>
            <person name="Halonen O."/>
            <person name="Pirttila A."/>
            <person name="Frank C."/>
            <person name="Woyke T.J."/>
        </authorList>
    </citation>
    <scope>NUCLEOTIDE SEQUENCE [LARGE SCALE GENOMIC DNA]</scope>
    <source>
        <strain evidence="5 6">DSM 13060</strain>
    </source>
</reference>
<evidence type="ECO:0000256" key="3">
    <source>
        <dbReference type="ARBA" id="ARBA00023163"/>
    </source>
</evidence>
<dbReference type="PATRIC" id="fig|882800.3.peg.5963"/>
<feature type="domain" description="HTH hxlR-type" evidence="4">
    <location>
        <begin position="30"/>
        <end position="128"/>
    </location>
</feature>
<dbReference type="PANTHER" id="PTHR33204:SF39">
    <property type="entry name" value="TRANSCRIPTIONAL REGULATORY PROTEIN"/>
    <property type="match status" value="1"/>
</dbReference>
<accession>H1KU92</accession>
<keyword evidence="2" id="KW-0238">DNA-binding</keyword>
<gene>
    <name evidence="5" type="ORF">MetexDRAFT_6205</name>
</gene>
<evidence type="ECO:0000256" key="1">
    <source>
        <dbReference type="ARBA" id="ARBA00023015"/>
    </source>
</evidence>
<dbReference type="Proteomes" id="UP000004382">
    <property type="component" value="Unassembled WGS sequence"/>
</dbReference>
<name>H1KU92_METEX</name>
<dbReference type="AlphaFoldDB" id="H1KU92"/>
<evidence type="ECO:0000259" key="4">
    <source>
        <dbReference type="PROSITE" id="PS51118"/>
    </source>
</evidence>
<comment type="caution">
    <text evidence="5">The sequence shown here is derived from an EMBL/GenBank/DDBJ whole genome shotgun (WGS) entry which is preliminary data.</text>
</comment>
<dbReference type="PANTHER" id="PTHR33204">
    <property type="entry name" value="TRANSCRIPTIONAL REGULATOR, MARR FAMILY"/>
    <property type="match status" value="1"/>
</dbReference>
<evidence type="ECO:0000256" key="2">
    <source>
        <dbReference type="ARBA" id="ARBA00023125"/>
    </source>
</evidence>
<dbReference type="InterPro" id="IPR036388">
    <property type="entry name" value="WH-like_DNA-bd_sf"/>
</dbReference>
<keyword evidence="1" id="KW-0805">Transcription regulation</keyword>
<organism evidence="5 6">
    <name type="scientific">Methylorubrum extorquens DSM 13060</name>
    <dbReference type="NCBI Taxonomy" id="882800"/>
    <lineage>
        <taxon>Bacteria</taxon>
        <taxon>Pseudomonadati</taxon>
        <taxon>Pseudomonadota</taxon>
        <taxon>Alphaproteobacteria</taxon>
        <taxon>Hyphomicrobiales</taxon>
        <taxon>Methylobacteriaceae</taxon>
        <taxon>Methylorubrum</taxon>
    </lineage>
</organism>
<dbReference type="EMBL" id="AGJK01000380">
    <property type="protein sequence ID" value="EHP83042.1"/>
    <property type="molecule type" value="Genomic_DNA"/>
</dbReference>
<dbReference type="InterPro" id="IPR036390">
    <property type="entry name" value="WH_DNA-bd_sf"/>
</dbReference>
<keyword evidence="3" id="KW-0804">Transcription</keyword>
<dbReference type="Gene3D" id="1.10.10.10">
    <property type="entry name" value="Winged helix-like DNA-binding domain superfamily/Winged helix DNA-binding domain"/>
    <property type="match status" value="1"/>
</dbReference>
<dbReference type="Pfam" id="PF01638">
    <property type="entry name" value="HxlR"/>
    <property type="match status" value="1"/>
</dbReference>
<proteinExistence type="predicted"/>
<protein>
    <submittedName>
        <fullName evidence="5">Transcriptional regulator, HxlR family</fullName>
    </submittedName>
</protein>
<evidence type="ECO:0000313" key="5">
    <source>
        <dbReference type="EMBL" id="EHP83042.1"/>
    </source>
</evidence>
<dbReference type="SUPFAM" id="SSF46785">
    <property type="entry name" value="Winged helix' DNA-binding domain"/>
    <property type="match status" value="1"/>
</dbReference>